<evidence type="ECO:0000313" key="2">
    <source>
        <dbReference type="Proteomes" id="UP000008817"/>
    </source>
</evidence>
<dbReference type="Gene3D" id="3.30.420.240">
    <property type="match status" value="1"/>
</dbReference>
<dbReference type="KEGG" id="rec:RHECIAT_CH0003832"/>
<sequence length="443" mass="47758">MGEELSAAERAIYHQFTGRPHEPGFIPAEFFAVAGRRSGKTRAAGTLAGYVATLVDHSAYLATSERATIPVMAASTVQAQKAFQACMVLEESSLLSKQIESSNSETIKLKTRCDIEVRPANHRTIRGITSPLAIADEVAFYFTDGQNTDSQILDAVRPSLQSGNHAGPLVCISSPYAKRGELYDAFKNHHGPNGDAHVIVAKGASLEFNSTIDPATIARAYKRNPTVADAEYGGNFRSDVTNLFTLEAVEAATDLGVTERAPREGVQYFAHADPAGGSGADGFTLAIGHRENNVAVIDLIRERKSPYNPETVVADYADLLRLYRCATVVTDAYASEWNRAAWRKAGIEPKSAPMTASEFFAALVPAVNSGQVALLDDETLKHQLVGLERRLSRGGRELISHAPNAHDDVANSVAGVVAAILKRDHQAMPMLVGPQIIPLIDYY</sequence>
<reference evidence="1 2" key="1">
    <citation type="submission" date="2008-04" db="EMBL/GenBank/DDBJ databases">
        <title>Genome diversity and DNA divergence of Rhizobium etli.</title>
        <authorList>
            <person name="Gonzalez V."/>
            <person name="Acosta J.L."/>
            <person name="Santamaria R.I."/>
            <person name="Bustos P."/>
            <person name="Hernandez-Gonzalez I.L."/>
            <person name="Fernandez J.L."/>
            <person name="Diaz R."/>
            <person name="Flores M."/>
            <person name="Mora J."/>
            <person name="Palacios R."/>
            <person name="Davila G."/>
        </authorList>
    </citation>
    <scope>NUCLEOTIDE SEQUENCE [LARGE SCALE GENOMIC DNA]</scope>
    <source>
        <strain evidence="1 2">CIAT 652</strain>
    </source>
</reference>
<dbReference type="HOGENOM" id="CLU_587843_0_0_5"/>
<dbReference type="AlphaFoldDB" id="B3PZX0"/>
<name>B3PZX0_RHIE6</name>
<dbReference type="eggNOG" id="COG4626">
    <property type="taxonomic scope" value="Bacteria"/>
</dbReference>
<dbReference type="Gene3D" id="3.40.50.300">
    <property type="entry name" value="P-loop containing nucleotide triphosphate hydrolases"/>
    <property type="match status" value="1"/>
</dbReference>
<proteinExistence type="predicted"/>
<protein>
    <submittedName>
        <fullName evidence="1">Uncharacterized protein</fullName>
    </submittedName>
</protein>
<dbReference type="InterPro" id="IPR027417">
    <property type="entry name" value="P-loop_NTPase"/>
</dbReference>
<gene>
    <name evidence="1" type="ordered locus">RHECIAT_CH0003832</name>
</gene>
<evidence type="ECO:0000313" key="1">
    <source>
        <dbReference type="EMBL" id="ACE92770.1"/>
    </source>
</evidence>
<organism evidence="1 2">
    <name type="scientific">Rhizobium etli (strain CIAT 652)</name>
    <dbReference type="NCBI Taxonomy" id="491916"/>
    <lineage>
        <taxon>Bacteria</taxon>
        <taxon>Pseudomonadati</taxon>
        <taxon>Pseudomonadota</taxon>
        <taxon>Alphaproteobacteria</taxon>
        <taxon>Hyphomicrobiales</taxon>
        <taxon>Rhizobiaceae</taxon>
        <taxon>Rhizobium/Agrobacterium group</taxon>
        <taxon>Rhizobium</taxon>
    </lineage>
</organism>
<dbReference type="EMBL" id="CP001074">
    <property type="protein sequence ID" value="ACE92770.1"/>
    <property type="molecule type" value="Genomic_DNA"/>
</dbReference>
<accession>B3PZX0</accession>
<dbReference type="Proteomes" id="UP000008817">
    <property type="component" value="Chromosome"/>
</dbReference>